<evidence type="ECO:0000313" key="4">
    <source>
        <dbReference type="Proteomes" id="UP000825935"/>
    </source>
</evidence>
<accession>A0A8T2VD57</accession>
<dbReference type="Gene3D" id="1.25.40.10">
    <property type="entry name" value="Tetratricopeptide repeat domain"/>
    <property type="match status" value="4"/>
</dbReference>
<dbReference type="GO" id="GO:0003723">
    <property type="term" value="F:RNA binding"/>
    <property type="evidence" value="ECO:0007669"/>
    <property type="project" value="InterPro"/>
</dbReference>
<dbReference type="GO" id="GO:0009451">
    <property type="term" value="P:RNA modification"/>
    <property type="evidence" value="ECO:0007669"/>
    <property type="project" value="InterPro"/>
</dbReference>
<dbReference type="InterPro" id="IPR011990">
    <property type="entry name" value="TPR-like_helical_dom_sf"/>
</dbReference>
<feature type="repeat" description="PPR" evidence="2">
    <location>
        <begin position="344"/>
        <end position="378"/>
    </location>
</feature>
<dbReference type="Pfam" id="PF01535">
    <property type="entry name" value="PPR"/>
    <property type="match status" value="2"/>
</dbReference>
<evidence type="ECO:0008006" key="5">
    <source>
        <dbReference type="Google" id="ProtNLM"/>
    </source>
</evidence>
<proteinExistence type="predicted"/>
<dbReference type="FunFam" id="1.25.40.10:FF:000031">
    <property type="entry name" value="Pentatricopeptide repeat-containing protein mitochondrial"/>
    <property type="match status" value="2"/>
</dbReference>
<keyword evidence="4" id="KW-1185">Reference proteome</keyword>
<name>A0A8T2VD57_CERRI</name>
<dbReference type="OMA" id="IAGTHIC"/>
<dbReference type="PROSITE" id="PS51375">
    <property type="entry name" value="PPR"/>
    <property type="match status" value="5"/>
</dbReference>
<dbReference type="PANTHER" id="PTHR24015">
    <property type="entry name" value="OS07G0578800 PROTEIN-RELATED"/>
    <property type="match status" value="1"/>
</dbReference>
<dbReference type="Proteomes" id="UP000825935">
    <property type="component" value="Chromosome 2"/>
</dbReference>
<protein>
    <recommendedName>
        <fullName evidence="5">Pentatricopeptide repeat-containing protein</fullName>
    </recommendedName>
</protein>
<feature type="repeat" description="PPR" evidence="2">
    <location>
        <begin position="411"/>
        <end position="445"/>
    </location>
</feature>
<dbReference type="EMBL" id="CM035407">
    <property type="protein sequence ID" value="KAH7443886.1"/>
    <property type="molecule type" value="Genomic_DNA"/>
</dbReference>
<dbReference type="NCBIfam" id="TIGR00756">
    <property type="entry name" value="PPR"/>
    <property type="match status" value="4"/>
</dbReference>
<evidence type="ECO:0000256" key="2">
    <source>
        <dbReference type="PROSITE-ProRule" id="PRU00708"/>
    </source>
</evidence>
<feature type="repeat" description="PPR" evidence="2">
    <location>
        <begin position="105"/>
        <end position="139"/>
    </location>
</feature>
<reference evidence="3" key="1">
    <citation type="submission" date="2021-08" db="EMBL/GenBank/DDBJ databases">
        <title>WGS assembly of Ceratopteris richardii.</title>
        <authorList>
            <person name="Marchant D.B."/>
            <person name="Chen G."/>
            <person name="Jenkins J."/>
            <person name="Shu S."/>
            <person name="Leebens-Mack J."/>
            <person name="Grimwood J."/>
            <person name="Schmutz J."/>
            <person name="Soltis P."/>
            <person name="Soltis D."/>
            <person name="Chen Z.-H."/>
        </authorList>
    </citation>
    <scope>NUCLEOTIDE SEQUENCE</scope>
    <source>
        <strain evidence="3">Whitten #5841</strain>
        <tissue evidence="3">Leaf</tissue>
    </source>
</reference>
<dbReference type="PANTHER" id="PTHR24015:SF1693">
    <property type="entry name" value="DYW DOMAIN-CONTAINING PROTEIN"/>
    <property type="match status" value="1"/>
</dbReference>
<feature type="repeat" description="PPR" evidence="2">
    <location>
        <begin position="309"/>
        <end position="343"/>
    </location>
</feature>
<sequence length="579" mass="64264">MRKYEVTTKSLWIDNACAPLYDNGKVFRQGRLYQNRDDEGKVVDFVALLRACAKNKDLRKGATLHGRILTEGLLIQCLDALVTMYAKCGDVAKAEKLFGMYRSRDVFTWTALIAGYAHQGQGQQSLHHYEHMRREGLTPDEVTFNCVLKACAMIAAIDKGVQIHDDISKHGFLQKNVMLGNSLVNMYAKCGALTRAEKVLEELPIRNVITWSALIAGYAEHQKGEQAFECFQKMQREGLVPDAVTFISLLKVCGSSGFAGNGELIHEEISKHGLLGSDSALDNALIDMYVKCGALDKAREVLDELPNRDVISWCTLIAGYGQKREGEKALQCFTQLLREGIHPNSVTYTCILKACCGLGAATEGEKLHDVISKQGLLSTDIFLGNALINMYAKCGFLVKAAQVMAELPNRDVISWNTMMTGYIQKGECEQALASYEKLHDEGLSPDATTFLCVLTACSRLGLVDVAYKYFETMIKVYGIMPCLQHYTCIVDLFGRAGQLQKAVELMRRLPFSDTVVWSALLGACQKWGDVSIGRWVFDHGIQSNKKDAALYISRENTYSDAGLLHDADCIEFMCPEIKA</sequence>
<comment type="caution">
    <text evidence="3">The sequence shown here is derived from an EMBL/GenBank/DDBJ whole genome shotgun (WGS) entry which is preliminary data.</text>
</comment>
<evidence type="ECO:0000256" key="1">
    <source>
        <dbReference type="ARBA" id="ARBA00022737"/>
    </source>
</evidence>
<feature type="repeat" description="PPR" evidence="2">
    <location>
        <begin position="207"/>
        <end position="241"/>
    </location>
</feature>
<dbReference type="GO" id="GO:0005739">
    <property type="term" value="C:mitochondrion"/>
    <property type="evidence" value="ECO:0007669"/>
    <property type="project" value="TreeGrafter"/>
</dbReference>
<dbReference type="Pfam" id="PF13041">
    <property type="entry name" value="PPR_2"/>
    <property type="match status" value="4"/>
</dbReference>
<evidence type="ECO:0000313" key="3">
    <source>
        <dbReference type="EMBL" id="KAH7443886.1"/>
    </source>
</evidence>
<dbReference type="FunFam" id="1.25.40.10:FF:000144">
    <property type="entry name" value="Pentatricopeptide repeat-containing protein, mitochondrial"/>
    <property type="match status" value="1"/>
</dbReference>
<dbReference type="InterPro" id="IPR002885">
    <property type="entry name" value="PPR_rpt"/>
</dbReference>
<organism evidence="3 4">
    <name type="scientific">Ceratopteris richardii</name>
    <name type="common">Triangle waterfern</name>
    <dbReference type="NCBI Taxonomy" id="49495"/>
    <lineage>
        <taxon>Eukaryota</taxon>
        <taxon>Viridiplantae</taxon>
        <taxon>Streptophyta</taxon>
        <taxon>Embryophyta</taxon>
        <taxon>Tracheophyta</taxon>
        <taxon>Polypodiopsida</taxon>
        <taxon>Polypodiidae</taxon>
        <taxon>Polypodiales</taxon>
        <taxon>Pteridineae</taxon>
        <taxon>Pteridaceae</taxon>
        <taxon>Parkerioideae</taxon>
        <taxon>Ceratopteris</taxon>
    </lineage>
</organism>
<dbReference type="AlphaFoldDB" id="A0A8T2VD57"/>
<gene>
    <name evidence="3" type="ORF">KP509_02G054200</name>
</gene>
<dbReference type="OrthoDB" id="185373at2759"/>
<dbReference type="FunFam" id="1.25.40.10:FF:000242">
    <property type="entry name" value="Pentatricopeptide repeat-containing protein"/>
    <property type="match status" value="1"/>
</dbReference>
<dbReference type="InterPro" id="IPR046960">
    <property type="entry name" value="PPR_At4g14850-like_plant"/>
</dbReference>
<keyword evidence="1" id="KW-0677">Repeat</keyword>